<dbReference type="Pfam" id="PF00398">
    <property type="entry name" value="RrnaAD"/>
    <property type="match status" value="1"/>
</dbReference>
<dbReference type="GO" id="GO:0003723">
    <property type="term" value="F:RNA binding"/>
    <property type="evidence" value="ECO:0007669"/>
    <property type="project" value="UniProtKB-KW"/>
</dbReference>
<sequence>MSITKLFEHPLLLFFRVLIRNPLGVSAVAPSSQKLAQAMASDLDLQPNEGLIEIGPGTGALTKQIREVIPDSKNYLGIELEGKFVALLEHDFPELQFVQNSMVKAHEIHQQSGQASVKVIISGLSVSMLPRKIQDQFVENL</sequence>
<dbReference type="InterPro" id="IPR029063">
    <property type="entry name" value="SAM-dependent_MTases_sf"/>
</dbReference>
<accession>A0A383C8K4</accession>
<dbReference type="InterPro" id="IPR001737">
    <property type="entry name" value="KsgA/Erm"/>
</dbReference>
<dbReference type="PANTHER" id="PTHR11727:SF7">
    <property type="entry name" value="DIMETHYLADENOSINE TRANSFERASE-RELATED"/>
    <property type="match status" value="1"/>
</dbReference>
<proteinExistence type="predicted"/>
<keyword evidence="2" id="KW-0808">Transferase</keyword>
<evidence type="ECO:0000256" key="2">
    <source>
        <dbReference type="ARBA" id="ARBA00022679"/>
    </source>
</evidence>
<dbReference type="Gene3D" id="3.40.50.150">
    <property type="entry name" value="Vaccinia Virus protein VP39"/>
    <property type="match status" value="1"/>
</dbReference>
<reference evidence="5" key="1">
    <citation type="submission" date="2018-05" db="EMBL/GenBank/DDBJ databases">
        <authorList>
            <person name="Lanie J.A."/>
            <person name="Ng W.-L."/>
            <person name="Kazmierczak K.M."/>
            <person name="Andrzejewski T.M."/>
            <person name="Davidsen T.M."/>
            <person name="Wayne K.J."/>
            <person name="Tettelin H."/>
            <person name="Glass J.I."/>
            <person name="Rusch D."/>
            <person name="Podicherti R."/>
            <person name="Tsui H.-C.T."/>
            <person name="Winkler M.E."/>
        </authorList>
    </citation>
    <scope>NUCLEOTIDE SEQUENCE</scope>
</reference>
<feature type="non-terminal residue" evidence="5">
    <location>
        <position position="141"/>
    </location>
</feature>
<gene>
    <name evidence="5" type="ORF">METZ01_LOCUS481355</name>
</gene>
<dbReference type="PANTHER" id="PTHR11727">
    <property type="entry name" value="DIMETHYLADENOSINE TRANSFERASE"/>
    <property type="match status" value="1"/>
</dbReference>
<evidence type="ECO:0000256" key="3">
    <source>
        <dbReference type="ARBA" id="ARBA00022691"/>
    </source>
</evidence>
<organism evidence="5">
    <name type="scientific">marine metagenome</name>
    <dbReference type="NCBI Taxonomy" id="408172"/>
    <lineage>
        <taxon>unclassified sequences</taxon>
        <taxon>metagenomes</taxon>
        <taxon>ecological metagenomes</taxon>
    </lineage>
</organism>
<keyword evidence="4" id="KW-0694">RNA-binding</keyword>
<evidence type="ECO:0000313" key="5">
    <source>
        <dbReference type="EMBL" id="SVE28501.1"/>
    </source>
</evidence>
<keyword evidence="1" id="KW-0489">Methyltransferase</keyword>
<dbReference type="AlphaFoldDB" id="A0A383C8K4"/>
<name>A0A383C8K4_9ZZZZ</name>
<protein>
    <recommendedName>
        <fullName evidence="6">Ribosomal RNA adenine methylase transferase N-terminal domain-containing protein</fullName>
    </recommendedName>
</protein>
<dbReference type="GO" id="GO:0000179">
    <property type="term" value="F:rRNA (adenine-N6,N6-)-dimethyltransferase activity"/>
    <property type="evidence" value="ECO:0007669"/>
    <property type="project" value="TreeGrafter"/>
</dbReference>
<dbReference type="SUPFAM" id="SSF53335">
    <property type="entry name" value="S-adenosyl-L-methionine-dependent methyltransferases"/>
    <property type="match status" value="1"/>
</dbReference>
<evidence type="ECO:0008006" key="6">
    <source>
        <dbReference type="Google" id="ProtNLM"/>
    </source>
</evidence>
<evidence type="ECO:0000256" key="1">
    <source>
        <dbReference type="ARBA" id="ARBA00022603"/>
    </source>
</evidence>
<evidence type="ECO:0000256" key="4">
    <source>
        <dbReference type="ARBA" id="ARBA00022884"/>
    </source>
</evidence>
<dbReference type="EMBL" id="UINC01206736">
    <property type="protein sequence ID" value="SVE28501.1"/>
    <property type="molecule type" value="Genomic_DNA"/>
</dbReference>
<keyword evidence="3" id="KW-0949">S-adenosyl-L-methionine</keyword>